<evidence type="ECO:0000259" key="1">
    <source>
        <dbReference type="Pfam" id="PF12770"/>
    </source>
</evidence>
<dbReference type="Gene3D" id="1.25.40.10">
    <property type="entry name" value="Tetratricopeptide repeat domain"/>
    <property type="match status" value="1"/>
</dbReference>
<name>A0A8A4TMU6_SULCO</name>
<feature type="domain" description="CHAT" evidence="1">
    <location>
        <begin position="72"/>
        <end position="142"/>
    </location>
</feature>
<sequence>MNCLGAISFAQDLPERAEAHYLRARAILTRLGPTSVSLRDSLMGLADVARIRGSRVQARAHYRQALSTQEQVPPRSADTRVLLRERATEGLAKRISRHSDILHFACHAYTDERDRLNSTLALTIPERFEQGQDNGILQAWELMVSARLKPTWRCSPGAARAPGR</sequence>
<dbReference type="Pfam" id="PF12770">
    <property type="entry name" value="CHAT"/>
    <property type="match status" value="1"/>
</dbReference>
<evidence type="ECO:0000313" key="3">
    <source>
        <dbReference type="Proteomes" id="UP000663929"/>
    </source>
</evidence>
<dbReference type="EMBL" id="CP071793">
    <property type="protein sequence ID" value="QTD50211.1"/>
    <property type="molecule type" value="Genomic_DNA"/>
</dbReference>
<dbReference type="RefSeq" id="WP_237379842.1">
    <property type="nucleotide sequence ID" value="NZ_CP071793.1"/>
</dbReference>
<protein>
    <submittedName>
        <fullName evidence="2">Tetratricopeptide repeat protein</fullName>
    </submittedName>
</protein>
<organism evidence="2 3">
    <name type="scientific">Sulfidibacter corallicola</name>
    <dbReference type="NCBI Taxonomy" id="2818388"/>
    <lineage>
        <taxon>Bacteria</taxon>
        <taxon>Pseudomonadati</taxon>
        <taxon>Acidobacteriota</taxon>
        <taxon>Holophagae</taxon>
        <taxon>Acanthopleuribacterales</taxon>
        <taxon>Acanthopleuribacteraceae</taxon>
        <taxon>Sulfidibacter</taxon>
    </lineage>
</organism>
<accession>A0A8A4TMU6</accession>
<evidence type="ECO:0000313" key="2">
    <source>
        <dbReference type="EMBL" id="QTD50211.1"/>
    </source>
</evidence>
<dbReference type="InterPro" id="IPR024983">
    <property type="entry name" value="CHAT_dom"/>
</dbReference>
<dbReference type="Proteomes" id="UP000663929">
    <property type="component" value="Chromosome"/>
</dbReference>
<dbReference type="KEGG" id="scor:J3U87_31890"/>
<dbReference type="AlphaFoldDB" id="A0A8A4TMU6"/>
<keyword evidence="3" id="KW-1185">Reference proteome</keyword>
<gene>
    <name evidence="2" type="ORF">J3U87_31890</name>
</gene>
<proteinExistence type="predicted"/>
<dbReference type="Pfam" id="PF13424">
    <property type="entry name" value="TPR_12"/>
    <property type="match status" value="1"/>
</dbReference>
<dbReference type="SUPFAM" id="SSF48452">
    <property type="entry name" value="TPR-like"/>
    <property type="match status" value="1"/>
</dbReference>
<dbReference type="InterPro" id="IPR011990">
    <property type="entry name" value="TPR-like_helical_dom_sf"/>
</dbReference>
<reference evidence="2" key="1">
    <citation type="submission" date="2021-03" db="EMBL/GenBank/DDBJ databases">
        <title>Acanthopleuribacteraceae sp. M133.</title>
        <authorList>
            <person name="Wang G."/>
        </authorList>
    </citation>
    <scope>NUCLEOTIDE SEQUENCE</scope>
    <source>
        <strain evidence="2">M133</strain>
    </source>
</reference>